<dbReference type="RefSeq" id="WP_039104554.1">
    <property type="nucleotide sequence ID" value="NZ_CAMLJH010000008.1"/>
</dbReference>
<dbReference type="KEGG" id="fpp:FPB0191_01126"/>
<evidence type="ECO:0000313" key="8">
    <source>
        <dbReference type="EMBL" id="AJA44950.1"/>
    </source>
</evidence>
<dbReference type="GO" id="GO:0042742">
    <property type="term" value="P:defense response to bacterium"/>
    <property type="evidence" value="ECO:0007669"/>
    <property type="project" value="UniProtKB-KW"/>
</dbReference>
<dbReference type="InterPro" id="IPR051018">
    <property type="entry name" value="Bacteriophage_GH24"/>
</dbReference>
<dbReference type="Proteomes" id="UP000030901">
    <property type="component" value="Chromosome"/>
</dbReference>
<dbReference type="PANTHER" id="PTHR38107">
    <property type="match status" value="1"/>
</dbReference>
<dbReference type="CDD" id="cd00737">
    <property type="entry name" value="lyz_endolysin_autolysin"/>
    <property type="match status" value="1"/>
</dbReference>
<dbReference type="SUPFAM" id="SSF53955">
    <property type="entry name" value="Lysozyme-like"/>
    <property type="match status" value="1"/>
</dbReference>
<dbReference type="HOGENOM" id="CLU_091641_3_3_6"/>
<protein>
    <recommendedName>
        <fullName evidence="7">Lysozyme</fullName>
        <ecNumber evidence="7">3.2.1.17</ecNumber>
    </recommendedName>
</protein>
<dbReference type="STRING" id="1267021.FPB0191_01126"/>
<keyword evidence="9" id="KW-1185">Reference proteome</keyword>
<keyword evidence="3 7" id="KW-0081">Bacteriolytic enzyme</keyword>
<dbReference type="HAMAP" id="MF_04110">
    <property type="entry name" value="ENDOLYSIN_T4"/>
    <property type="match status" value="1"/>
</dbReference>
<evidence type="ECO:0000256" key="5">
    <source>
        <dbReference type="ARBA" id="ARBA00023200"/>
    </source>
</evidence>
<dbReference type="AlphaFoldDB" id="A0A0A7S067"/>
<dbReference type="PANTHER" id="PTHR38107:SF3">
    <property type="entry name" value="LYSOZYME RRRD-RELATED"/>
    <property type="match status" value="1"/>
</dbReference>
<evidence type="ECO:0000256" key="3">
    <source>
        <dbReference type="ARBA" id="ARBA00022638"/>
    </source>
</evidence>
<dbReference type="InterPro" id="IPR002196">
    <property type="entry name" value="Glyco_hydro_24"/>
</dbReference>
<dbReference type="GO" id="GO:0003796">
    <property type="term" value="F:lysozyme activity"/>
    <property type="evidence" value="ECO:0007669"/>
    <property type="project" value="UniProtKB-EC"/>
</dbReference>
<dbReference type="GO" id="GO:0016998">
    <property type="term" value="P:cell wall macromolecule catabolic process"/>
    <property type="evidence" value="ECO:0007669"/>
    <property type="project" value="InterPro"/>
</dbReference>
<sequence>MIISKNGLDLIKHFESLQLKAYKCSANVWTIGYGHTKNVKEGDRICEDQANCFLMQDLYSVERAIIRLVKVKINQNQFDALCSLIFNIGISAFNKSTLLAKLNTSDFVGASNEFKRWNKANGMVLCGLIRRRQAEEDLFNAKL</sequence>
<dbReference type="Pfam" id="PF00959">
    <property type="entry name" value="Phage_lysozyme"/>
    <property type="match status" value="1"/>
</dbReference>
<dbReference type="OrthoDB" id="8141296at2"/>
<dbReference type="InterPro" id="IPR023347">
    <property type="entry name" value="Lysozyme_dom_sf"/>
</dbReference>
<keyword evidence="2 7" id="KW-0929">Antimicrobial</keyword>
<evidence type="ECO:0000256" key="2">
    <source>
        <dbReference type="ARBA" id="ARBA00022529"/>
    </source>
</evidence>
<comment type="catalytic activity">
    <reaction evidence="1 7">
        <text>Hydrolysis of (1-&gt;4)-beta-linkages between N-acetylmuramic acid and N-acetyl-D-glucosamine residues in a peptidoglycan and between N-acetyl-D-glucosamine residues in chitodextrins.</text>
        <dbReference type="EC" id="3.2.1.17"/>
    </reaction>
</comment>
<proteinExistence type="inferred from homology"/>
<gene>
    <name evidence="8" type="ORF">FPB0191_01126</name>
</gene>
<keyword evidence="6 7" id="KW-0326">Glycosidase</keyword>
<evidence type="ECO:0000256" key="7">
    <source>
        <dbReference type="RuleBase" id="RU003788"/>
    </source>
</evidence>
<accession>A0A0A7S067</accession>
<evidence type="ECO:0000256" key="6">
    <source>
        <dbReference type="ARBA" id="ARBA00023295"/>
    </source>
</evidence>
<comment type="similarity">
    <text evidence="7">Belongs to the glycosyl hydrolase 24 family.</text>
</comment>
<name>A0A0A7S067_FRIPE</name>
<organism evidence="8 9">
    <name type="scientific">Frischella perrara</name>
    <dbReference type="NCBI Taxonomy" id="1267021"/>
    <lineage>
        <taxon>Bacteria</taxon>
        <taxon>Pseudomonadati</taxon>
        <taxon>Pseudomonadota</taxon>
        <taxon>Gammaproteobacteria</taxon>
        <taxon>Orbales</taxon>
        <taxon>Orbaceae</taxon>
        <taxon>Frischella</taxon>
    </lineage>
</organism>
<evidence type="ECO:0000256" key="1">
    <source>
        <dbReference type="ARBA" id="ARBA00000632"/>
    </source>
</evidence>
<dbReference type="EMBL" id="CP009056">
    <property type="protein sequence ID" value="AJA44950.1"/>
    <property type="molecule type" value="Genomic_DNA"/>
</dbReference>
<keyword evidence="4 7" id="KW-0378">Hydrolase</keyword>
<keyword evidence="5" id="KW-1035">Host cytoplasm</keyword>
<dbReference type="InterPro" id="IPR034690">
    <property type="entry name" value="Endolysin_T4_type"/>
</dbReference>
<evidence type="ECO:0000256" key="4">
    <source>
        <dbReference type="ARBA" id="ARBA00022801"/>
    </source>
</evidence>
<dbReference type="GO" id="GO:0031640">
    <property type="term" value="P:killing of cells of another organism"/>
    <property type="evidence" value="ECO:0007669"/>
    <property type="project" value="UniProtKB-KW"/>
</dbReference>
<dbReference type="InterPro" id="IPR023346">
    <property type="entry name" value="Lysozyme-like_dom_sf"/>
</dbReference>
<dbReference type="EC" id="3.2.1.17" evidence="7"/>
<dbReference type="GO" id="GO:0009253">
    <property type="term" value="P:peptidoglycan catabolic process"/>
    <property type="evidence" value="ECO:0007669"/>
    <property type="project" value="InterPro"/>
</dbReference>
<evidence type="ECO:0000313" key="9">
    <source>
        <dbReference type="Proteomes" id="UP000030901"/>
    </source>
</evidence>
<dbReference type="InterPro" id="IPR033907">
    <property type="entry name" value="Endolysin_autolysin"/>
</dbReference>
<dbReference type="Gene3D" id="1.10.530.40">
    <property type="match status" value="1"/>
</dbReference>
<reference evidence="8 9" key="1">
    <citation type="journal article" date="2014" name="Appl. Environ. Microbiol.">
        <title>Gut symbionts from distinct hosts exhibit genotoxic activity via divergent colibactin biosynthetic pathways.</title>
        <authorList>
            <person name="Engel P."/>
            <person name="Vizcaino M.I."/>
            <person name="Crawford J.M."/>
        </authorList>
    </citation>
    <scope>NUCLEOTIDE SEQUENCE [LARGE SCALE GENOMIC DNA]</scope>
    <source>
        <strain evidence="8 9">PEB0191</strain>
    </source>
</reference>